<dbReference type="SUPFAM" id="SSF55729">
    <property type="entry name" value="Acyl-CoA N-acyltransferases (Nat)"/>
    <property type="match status" value="1"/>
</dbReference>
<dbReference type="InterPro" id="IPR003447">
    <property type="entry name" value="FEMABX"/>
</dbReference>
<evidence type="ECO:0000313" key="13">
    <source>
        <dbReference type="EMBL" id="MDN7247188.1"/>
    </source>
</evidence>
<evidence type="ECO:0000259" key="12">
    <source>
        <dbReference type="Pfam" id="PF13480"/>
    </source>
</evidence>
<evidence type="ECO:0000256" key="8">
    <source>
        <dbReference type="ARBA" id="ARBA00039074"/>
    </source>
</evidence>
<name>A0ABT8NH21_9BACL</name>
<protein>
    <recommendedName>
        <fullName evidence="9">Lipid II:glycine glycyltransferase</fullName>
        <ecNumber evidence="8">2.3.2.16</ecNumber>
    </recommendedName>
    <alternativeName>
        <fullName evidence="10">Factor essential for expression of methicillin resistance X</fullName>
    </alternativeName>
</protein>
<evidence type="ECO:0000256" key="10">
    <source>
        <dbReference type="ARBA" id="ARBA00042933"/>
    </source>
</evidence>
<dbReference type="PANTHER" id="PTHR36174">
    <property type="entry name" value="LIPID II:GLYCINE GLYCYLTRANSFERASE"/>
    <property type="match status" value="1"/>
</dbReference>
<reference evidence="13 14" key="1">
    <citation type="submission" date="2023-07" db="EMBL/GenBank/DDBJ databases">
        <title>Novel species in genus Planococcus.</title>
        <authorList>
            <person name="Ning S."/>
        </authorList>
    </citation>
    <scope>NUCLEOTIDE SEQUENCE [LARGE SCALE GENOMIC DNA]</scope>
    <source>
        <strain evidence="13 14">N017</strain>
    </source>
</reference>
<evidence type="ECO:0000256" key="5">
    <source>
        <dbReference type="ARBA" id="ARBA00022984"/>
    </source>
</evidence>
<gene>
    <name evidence="13" type="ORF">QWY13_17040</name>
</gene>
<dbReference type="RefSeq" id="WP_301857479.1">
    <property type="nucleotide sequence ID" value="NZ_JAUJWU010000005.1"/>
</dbReference>
<accession>A0ABT8NH21</accession>
<keyword evidence="6 13" id="KW-0012">Acyltransferase</keyword>
<feature type="domain" description="BioF2-like acetyltransferase" evidence="12">
    <location>
        <begin position="141"/>
        <end position="270"/>
    </location>
</feature>
<dbReference type="InterPro" id="IPR050644">
    <property type="entry name" value="PG_Glycine_Bridge_Synth"/>
</dbReference>
<comment type="subcellular location">
    <subcellularLocation>
        <location evidence="1">Cytoplasm</location>
    </subcellularLocation>
</comment>
<evidence type="ECO:0000256" key="11">
    <source>
        <dbReference type="ARBA" id="ARBA00048654"/>
    </source>
</evidence>
<dbReference type="GO" id="GO:0016746">
    <property type="term" value="F:acyltransferase activity"/>
    <property type="evidence" value="ECO:0007669"/>
    <property type="project" value="UniProtKB-KW"/>
</dbReference>
<dbReference type="InterPro" id="IPR016181">
    <property type="entry name" value="Acyl_CoA_acyltransferase"/>
</dbReference>
<evidence type="ECO:0000256" key="4">
    <source>
        <dbReference type="ARBA" id="ARBA00022960"/>
    </source>
</evidence>
<dbReference type="PROSITE" id="PS51191">
    <property type="entry name" value="FEMABX"/>
    <property type="match status" value="1"/>
</dbReference>
<comment type="caution">
    <text evidence="13">The sequence shown here is derived from an EMBL/GenBank/DDBJ whole genome shotgun (WGS) entry which is preliminary data.</text>
</comment>
<dbReference type="Proteomes" id="UP001172142">
    <property type="component" value="Unassembled WGS sequence"/>
</dbReference>
<sequence>MKDIYFEENYGRLFEKIENGVFQVFNFQHKFGAVKHSFIKREIPVQIEGQVYYDLVTPYGYGGPQILHCEEWRTFDLINAFEAAFQQYCTEQRIVSEFIRFHPVLNNAEDFHTCYDVTQLRCTVGTNLKDYEQPVEMEFSKSARKNIRQALKAGVEYRVTMNPKDLTEFKKIYYATMERNHADTYYFFGDEYFNNLILLLGKNILLVEVLYEGRVIGAGLNFVYENFAHTHLSGTLSEFHCFSPASILNYALALWGKEHGIDLIHGGGGRTNSPEDNLYIFKKQFGRQTAFKFYTGRKIWNEKIYQELCACLDVKEETEFFPAYRSKSNVLSKSL</sequence>
<evidence type="ECO:0000256" key="7">
    <source>
        <dbReference type="ARBA" id="ARBA00023316"/>
    </source>
</evidence>
<proteinExistence type="inferred from homology"/>
<evidence type="ECO:0000256" key="3">
    <source>
        <dbReference type="ARBA" id="ARBA00022679"/>
    </source>
</evidence>
<keyword evidence="4" id="KW-0133">Cell shape</keyword>
<keyword evidence="5" id="KW-0573">Peptidoglycan synthesis</keyword>
<keyword evidence="3 13" id="KW-0808">Transferase</keyword>
<dbReference type="EMBL" id="JAUJWU010000005">
    <property type="protein sequence ID" value="MDN7247188.1"/>
    <property type="molecule type" value="Genomic_DNA"/>
</dbReference>
<evidence type="ECO:0000313" key="14">
    <source>
        <dbReference type="Proteomes" id="UP001172142"/>
    </source>
</evidence>
<evidence type="ECO:0000256" key="6">
    <source>
        <dbReference type="ARBA" id="ARBA00023315"/>
    </source>
</evidence>
<dbReference type="Gene3D" id="3.40.630.30">
    <property type="match status" value="1"/>
</dbReference>
<comment type="similarity">
    <text evidence="2">Belongs to the FemABX family.</text>
</comment>
<keyword evidence="7" id="KW-0961">Cell wall biogenesis/degradation</keyword>
<evidence type="ECO:0000256" key="1">
    <source>
        <dbReference type="ARBA" id="ARBA00004496"/>
    </source>
</evidence>
<keyword evidence="14" id="KW-1185">Reference proteome</keyword>
<evidence type="ECO:0000256" key="9">
    <source>
        <dbReference type="ARBA" id="ARBA00040679"/>
    </source>
</evidence>
<evidence type="ECO:0000256" key="2">
    <source>
        <dbReference type="ARBA" id="ARBA00009943"/>
    </source>
</evidence>
<organism evidence="13 14">
    <name type="scientific">Planococcus shenhongbingii</name>
    <dbReference type="NCBI Taxonomy" id="3058398"/>
    <lineage>
        <taxon>Bacteria</taxon>
        <taxon>Bacillati</taxon>
        <taxon>Bacillota</taxon>
        <taxon>Bacilli</taxon>
        <taxon>Bacillales</taxon>
        <taxon>Caryophanaceae</taxon>
        <taxon>Planococcus</taxon>
    </lineage>
</organism>
<comment type="catalytic activity">
    <reaction evidence="11">
        <text>beta-D-GlcNAc-(1-&gt;4)-Mur2Ac(oyl-L-Ala-D-isoglutaminyl-L-Lys-D-Ala-D-Ala)-di-trans,octa-cis-undecaprenyl diphosphate + glycyl-tRNA(Gly) = beta-D-GlcNAc-(1-&gt;4)-Mur2Ac(oyl-L-Ala-D-isoglutaminyl-L-Lys-(N(6)-Gly)-D-Ala-D-Ala)-di-trans,octa-cis-undecaprenyl diphosphate + tRNA(Gly) + H(+)</text>
        <dbReference type="Rhea" id="RHEA:30435"/>
        <dbReference type="Rhea" id="RHEA-COMP:9664"/>
        <dbReference type="Rhea" id="RHEA-COMP:9683"/>
        <dbReference type="ChEBI" id="CHEBI:15378"/>
        <dbReference type="ChEBI" id="CHEBI:62233"/>
        <dbReference type="ChEBI" id="CHEBI:62234"/>
        <dbReference type="ChEBI" id="CHEBI:78442"/>
        <dbReference type="ChEBI" id="CHEBI:78522"/>
        <dbReference type="EC" id="2.3.2.16"/>
    </reaction>
</comment>
<dbReference type="PANTHER" id="PTHR36174:SF1">
    <property type="entry name" value="LIPID II:GLYCINE GLYCYLTRANSFERASE"/>
    <property type="match status" value="1"/>
</dbReference>
<dbReference type="EC" id="2.3.2.16" evidence="8"/>
<dbReference type="InterPro" id="IPR038740">
    <property type="entry name" value="BioF2-like_GNAT_dom"/>
</dbReference>
<dbReference type="Pfam" id="PF13480">
    <property type="entry name" value="Acetyltransf_6"/>
    <property type="match status" value="1"/>
</dbReference>